<dbReference type="InterPro" id="IPR016163">
    <property type="entry name" value="Ald_DH_C"/>
</dbReference>
<protein>
    <submittedName>
        <fullName evidence="4">RHH-type proline utilization regulon transcriptional repressor/proline dehydrogenase/delta 1-pyrroline-5-carboxylate dehydrogenase</fullName>
        <ecNumber evidence="4">1.2.1.88</ecNumber>
        <ecNumber evidence="4">1.5.5.2</ecNumber>
    </submittedName>
</protein>
<dbReference type="EC" id="1.2.1.88" evidence="4"/>
<name>A0A940PTR6_9MICO</name>
<accession>A0A940PTR6</accession>
<evidence type="ECO:0000256" key="2">
    <source>
        <dbReference type="SAM" id="MobiDB-lite"/>
    </source>
</evidence>
<feature type="region of interest" description="Disordered" evidence="2">
    <location>
        <begin position="830"/>
        <end position="855"/>
    </location>
</feature>
<dbReference type="SUPFAM" id="SSF51730">
    <property type="entry name" value="FAD-linked oxidoreductase"/>
    <property type="match status" value="1"/>
</dbReference>
<keyword evidence="1 4" id="KW-0560">Oxidoreductase</keyword>
<organism evidence="4 5">
    <name type="scientific">Leucobacter exalbidus</name>
    <dbReference type="NCBI Taxonomy" id="662960"/>
    <lineage>
        <taxon>Bacteria</taxon>
        <taxon>Bacillati</taxon>
        <taxon>Actinomycetota</taxon>
        <taxon>Actinomycetes</taxon>
        <taxon>Micrococcales</taxon>
        <taxon>Microbacteriaceae</taxon>
        <taxon>Leucobacter</taxon>
    </lineage>
</organism>
<dbReference type="GO" id="GO:0003842">
    <property type="term" value="F:L-glutamate gamma-semialdehyde dehydrogenase activity"/>
    <property type="evidence" value="ECO:0007669"/>
    <property type="project" value="UniProtKB-EC"/>
</dbReference>
<comment type="caution">
    <text evidence="4">The sequence shown here is derived from an EMBL/GenBank/DDBJ whole genome shotgun (WGS) entry which is preliminary data.</text>
</comment>
<evidence type="ECO:0000313" key="4">
    <source>
        <dbReference type="EMBL" id="MBP1326653.1"/>
    </source>
</evidence>
<dbReference type="PANTHER" id="PTHR43353:SF5">
    <property type="entry name" value="SUCCINATE-SEMIALDEHYDE DEHYDROGENASE, MITOCHONDRIAL"/>
    <property type="match status" value="1"/>
</dbReference>
<dbReference type="EMBL" id="JAFIDA010000001">
    <property type="protein sequence ID" value="MBP1326653.1"/>
    <property type="molecule type" value="Genomic_DNA"/>
</dbReference>
<feature type="compositionally biased region" description="Basic and acidic residues" evidence="2">
    <location>
        <begin position="891"/>
        <end position="914"/>
    </location>
</feature>
<gene>
    <name evidence="4" type="ORF">JOF28_001885</name>
</gene>
<dbReference type="InterPro" id="IPR050740">
    <property type="entry name" value="Aldehyde_DH_Superfamily"/>
</dbReference>
<dbReference type="GO" id="GO:0004657">
    <property type="term" value="F:proline dehydrogenase activity"/>
    <property type="evidence" value="ECO:0007669"/>
    <property type="project" value="UniProtKB-EC"/>
</dbReference>
<dbReference type="PANTHER" id="PTHR43353">
    <property type="entry name" value="SUCCINATE-SEMIALDEHYDE DEHYDROGENASE, MITOCHONDRIAL"/>
    <property type="match status" value="1"/>
</dbReference>
<dbReference type="InterPro" id="IPR016161">
    <property type="entry name" value="Ald_DH/histidinol_DH"/>
</dbReference>
<dbReference type="InterPro" id="IPR016162">
    <property type="entry name" value="Ald_DH_N"/>
</dbReference>
<dbReference type="Gene3D" id="3.40.309.10">
    <property type="entry name" value="Aldehyde Dehydrogenase, Chain A, domain 2"/>
    <property type="match status" value="1"/>
</dbReference>
<dbReference type="SUPFAM" id="SSF53720">
    <property type="entry name" value="ALDH-like"/>
    <property type="match status" value="1"/>
</dbReference>
<dbReference type="AlphaFoldDB" id="A0A940PTR6"/>
<dbReference type="Gene3D" id="3.20.20.220">
    <property type="match status" value="1"/>
</dbReference>
<dbReference type="InterPro" id="IPR029041">
    <property type="entry name" value="FAD-linked_oxidoreductase-like"/>
</dbReference>
<evidence type="ECO:0000256" key="1">
    <source>
        <dbReference type="ARBA" id="ARBA00023002"/>
    </source>
</evidence>
<dbReference type="InterPro" id="IPR015590">
    <property type="entry name" value="Aldehyde_DH_dom"/>
</dbReference>
<dbReference type="Pfam" id="PF00171">
    <property type="entry name" value="Aldedh"/>
    <property type="match status" value="2"/>
</dbReference>
<sequence length="1252" mass="132166">MPAVVITAEPFWDELVDRALARATAWNATSRDLFAGVTGDPEGVEFTRRLFELLLGDDDAVTSALELKRLAPEAPASMPAPDRLLLRAGGAVSLGLPWAVMPVVRRWLRDRLTHLVLATRSPGAIAEALRRHTDARVMPVVRPLGDRVIGPAGVARETARLIALASMPAVTHLVVDPARLVPGGSDWSADADAAATACALRPILLAALEHHTAVLIEPTSVRWARLIPTILELALVDSVFDRLRVGVGIFAELPESRELYSQVSRWALRRVADGGAPVEASISVGGVAAHERVSAVRSGLPVPVVEDDVAIAAQQLALIELALHAGRAAALRPIIATEDPLIIAAAIEAAAKLGSHDLFSVRMRAGVAPGFAERLAAERRVAGTPEIPEVRVCLPVTDPREYNGAIDLLVPLAFEGAARAPEREEARETVFRDAAVLACRDARTSHRTQSRSREWDPTERDSALFYRAPDEAARFDTGGLTAAVLGLTRGETGEIVLTEVTEARAIPVVSATGFANEPDTDASRAENRDWARRIVTLARADVAAAAGADVVDEARVPGAGGAANDPDPAASHAIDTVDALTAAARWRRLGHGQRAIHLRRLALGAVAARDRLLRTLIAETGAPVRDIDAEIGRIVDAARYTGQLAEGLAAVRGATFTPDELALVTGDAWAGIAAHAEAVLAALGAGSGVLWVAPASLAQSARALLEEWAAAGLPAGSVTLEVLTHPEQLAELDEVGGVDRAIVLGDRSAATALAHRRPELTVEGRFLARGSIIVMPSAELSHAVDDVIASAFTGSLLARANQVIVVGSVGRVRRFTQALADAVRSLRVGDSSRSLAGDSTGEGGEHDPLAAWVGPLPVPPTAAQLRALTTLERGERWAQQPEPLAGDTGSDADRDRSRDRDRGPDSDGHRDPGEAHAASGRLRRPGVRAGVAAHSPFWAAAAGLPVIGVVHAHTLAEGIRIQNSAGSGAVAGLQSTSPSEVGVWLENAEAATLSLNRATSDVRVERQPVGGWNDAGMGLAPLSAGPNRLVTLGSWRLRPGTPSSTLHLRGLAPQVTQLIETMQPELSYDDFDELRRAALADSLAWRTSFAPDRDTAGLGTERNMLRYHPVPSLIRLSEGARVVELVRVIAVALLVDAPITVSTGEELPASLAIHLYKNGIEVSQEGDDEWVEAALATKDVPHEAFERRVRLIGGDAEHHAAEFGGRDLVALWAEPVTMAGPVEILSLVREQAVSARAHRHGLAVPVPGLDAR</sequence>
<feature type="domain" description="Aldehyde dehydrogenase" evidence="3">
    <location>
        <begin position="914"/>
        <end position="1018"/>
    </location>
</feature>
<reference evidence="4" key="1">
    <citation type="submission" date="2021-02" db="EMBL/GenBank/DDBJ databases">
        <title>Sequencing the genomes of 1000 actinobacteria strains.</title>
        <authorList>
            <person name="Klenk H.-P."/>
        </authorList>
    </citation>
    <scope>NUCLEOTIDE SEQUENCE</scope>
    <source>
        <strain evidence="4">DSM 22850</strain>
    </source>
</reference>
<dbReference type="Proteomes" id="UP000675163">
    <property type="component" value="Unassembled WGS sequence"/>
</dbReference>
<dbReference type="EC" id="1.5.5.2" evidence="4"/>
<evidence type="ECO:0000313" key="5">
    <source>
        <dbReference type="Proteomes" id="UP000675163"/>
    </source>
</evidence>
<proteinExistence type="predicted"/>
<feature type="domain" description="Aldehyde dehydrogenase" evidence="3">
    <location>
        <begin position="578"/>
        <end position="832"/>
    </location>
</feature>
<evidence type="ECO:0000259" key="3">
    <source>
        <dbReference type="Pfam" id="PF00171"/>
    </source>
</evidence>
<keyword evidence="5" id="KW-1185">Reference proteome</keyword>
<dbReference type="Gene3D" id="3.40.605.10">
    <property type="entry name" value="Aldehyde Dehydrogenase, Chain A, domain 1"/>
    <property type="match status" value="1"/>
</dbReference>
<dbReference type="RefSeq" id="WP_245189918.1">
    <property type="nucleotide sequence ID" value="NZ_JAFIDA010000001.1"/>
</dbReference>
<feature type="region of interest" description="Disordered" evidence="2">
    <location>
        <begin position="873"/>
        <end position="925"/>
    </location>
</feature>